<accession>A0ABQ7SCC2</accession>
<comment type="caution">
    <text evidence="2">The sequence shown here is derived from an EMBL/GenBank/DDBJ whole genome shotgun (WGS) entry which is preliminary data.</text>
</comment>
<evidence type="ECO:0000313" key="2">
    <source>
        <dbReference type="EMBL" id="KAG9511044.1"/>
    </source>
</evidence>
<gene>
    <name evidence="2" type="ORF">GZH46_00391</name>
</gene>
<evidence type="ECO:0000256" key="1">
    <source>
        <dbReference type="SAM" id="Phobius"/>
    </source>
</evidence>
<sequence length="398" mass="44495">MTHLHAYRESHRIHVRLSAATLCIVGVFVVSMMAQPSHSILSCLTQAGNHLANKLQQLTAPNAYVTTNVVPPNYSDLYYQANLGGVKQAFYSPNGQLFDATKTMPSPTQPPTPTSWFKSIMNRLQASLATSATPPIVGNSNNNNRFDTPLSSSYYVPTRKPSMTSNISSGVGGVHSQTNSYNYPGYSYTTSTDYNSAWDSLKRPLYTNNHMLGHVTIGAKQPIYKPITTPTSTTDEKLVTGQYPSASVYPWHAQSLAAVNRLYYDSYTMSKARFLGFGRVERPAPNYVRLICHFDESHGLHNLNSAVNNVRWAKFVGNYRSNQVEPPFQCESPDCRVQDLADVNDLRLRAYQESDNTFVLRIDNYQPISDYADYRCSGTKLNAKGQRETVYKIVPLKL</sequence>
<name>A0ABQ7SCC2_9ACAR</name>
<keyword evidence="3" id="KW-1185">Reference proteome</keyword>
<dbReference type="Proteomes" id="UP000825002">
    <property type="component" value="Unassembled WGS sequence"/>
</dbReference>
<protein>
    <submittedName>
        <fullName evidence="2">Uncharacterized protein</fullName>
    </submittedName>
</protein>
<proteinExistence type="predicted"/>
<organism evidence="2 3">
    <name type="scientific">Fragariocoptes setiger</name>
    <dbReference type="NCBI Taxonomy" id="1670756"/>
    <lineage>
        <taxon>Eukaryota</taxon>
        <taxon>Metazoa</taxon>
        <taxon>Ecdysozoa</taxon>
        <taxon>Arthropoda</taxon>
        <taxon>Chelicerata</taxon>
        <taxon>Arachnida</taxon>
        <taxon>Acari</taxon>
        <taxon>Acariformes</taxon>
        <taxon>Trombidiformes</taxon>
        <taxon>Prostigmata</taxon>
        <taxon>Eupodina</taxon>
        <taxon>Eriophyoidea</taxon>
        <taxon>Phytoptidae</taxon>
        <taxon>Fragariocoptes</taxon>
    </lineage>
</organism>
<dbReference type="EMBL" id="JAIFTH010000039">
    <property type="protein sequence ID" value="KAG9511044.1"/>
    <property type="molecule type" value="Genomic_DNA"/>
</dbReference>
<evidence type="ECO:0000313" key="3">
    <source>
        <dbReference type="Proteomes" id="UP000825002"/>
    </source>
</evidence>
<keyword evidence="1" id="KW-0812">Transmembrane</keyword>
<keyword evidence="1" id="KW-1133">Transmembrane helix</keyword>
<reference evidence="2 3" key="1">
    <citation type="submission" date="2020-10" db="EMBL/GenBank/DDBJ databases">
        <authorList>
            <person name="Klimov P.B."/>
            <person name="Dyachkov S.M."/>
            <person name="Chetverikov P.E."/>
        </authorList>
    </citation>
    <scope>NUCLEOTIDE SEQUENCE [LARGE SCALE GENOMIC DNA]</scope>
    <source>
        <strain evidence="2">BMOC 18-1129-001#AD2665</strain>
        <tissue evidence="2">Entire mites</tissue>
    </source>
</reference>
<feature type="transmembrane region" description="Helical" evidence="1">
    <location>
        <begin position="15"/>
        <end position="34"/>
    </location>
</feature>
<keyword evidence="1" id="KW-0472">Membrane</keyword>